<dbReference type="GO" id="GO:0000973">
    <property type="term" value="P:post-transcriptional tethering of RNA polymerase II gene DNA at nuclear periphery"/>
    <property type="evidence" value="ECO:0007669"/>
    <property type="project" value="TreeGrafter"/>
</dbReference>
<feature type="region of interest" description="Disordered" evidence="10">
    <location>
        <begin position="775"/>
        <end position="852"/>
    </location>
</feature>
<keyword evidence="8" id="KW-0906">Nuclear pore complex</keyword>
<dbReference type="Pfam" id="PF13634">
    <property type="entry name" value="Nucleoporin_FG"/>
    <property type="match status" value="5"/>
</dbReference>
<comment type="similarity">
    <text evidence="2">Belongs to the nucleoporin GLFG family.</text>
</comment>
<feature type="compositionally biased region" description="Basic and acidic residues" evidence="10">
    <location>
        <begin position="1260"/>
        <end position="1269"/>
    </location>
</feature>
<dbReference type="InterPro" id="IPR007230">
    <property type="entry name" value="Nup98_auto-Pept-S59_dom"/>
</dbReference>
<feature type="compositionally biased region" description="Low complexity" evidence="10">
    <location>
        <begin position="607"/>
        <end position="617"/>
    </location>
</feature>
<feature type="compositionally biased region" description="Polar residues" evidence="10">
    <location>
        <begin position="1146"/>
        <end position="1156"/>
    </location>
</feature>
<dbReference type="Gene3D" id="3.30.1610.10">
    <property type="entry name" value="Peptidase S59, nucleoporin"/>
    <property type="match status" value="1"/>
</dbReference>
<dbReference type="GO" id="GO:0044614">
    <property type="term" value="C:nuclear pore cytoplasmic filaments"/>
    <property type="evidence" value="ECO:0007669"/>
    <property type="project" value="TreeGrafter"/>
</dbReference>
<evidence type="ECO:0000256" key="9">
    <source>
        <dbReference type="ARBA" id="ARBA00023242"/>
    </source>
</evidence>
<evidence type="ECO:0000256" key="6">
    <source>
        <dbReference type="ARBA" id="ARBA00022927"/>
    </source>
</evidence>
<keyword evidence="5" id="KW-0509">mRNA transport</keyword>
<comment type="subcellular location">
    <subcellularLocation>
        <location evidence="1">Nucleus</location>
        <location evidence="1">Nuclear pore complex</location>
    </subcellularLocation>
</comment>
<dbReference type="GO" id="GO:0006606">
    <property type="term" value="P:protein import into nucleus"/>
    <property type="evidence" value="ECO:0007669"/>
    <property type="project" value="TreeGrafter"/>
</dbReference>
<evidence type="ECO:0000256" key="10">
    <source>
        <dbReference type="SAM" id="MobiDB-lite"/>
    </source>
</evidence>
<feature type="region of interest" description="Disordered" evidence="10">
    <location>
        <begin position="1249"/>
        <end position="1279"/>
    </location>
</feature>
<feature type="compositionally biased region" description="Basic and acidic residues" evidence="10">
    <location>
        <begin position="779"/>
        <end position="788"/>
    </location>
</feature>
<reference evidence="12 13" key="1">
    <citation type="submission" date="2019-11" db="EMBL/GenBank/DDBJ databases">
        <title>Venturia inaequalis Genome Resource.</title>
        <authorList>
            <person name="Lichtner F.J."/>
        </authorList>
    </citation>
    <scope>NUCLEOTIDE SEQUENCE [LARGE SCALE GENOMIC DNA]</scope>
    <source>
        <strain evidence="12">Bline_iso_100314</strain>
    </source>
</reference>
<feature type="compositionally biased region" description="Low complexity" evidence="10">
    <location>
        <begin position="438"/>
        <end position="451"/>
    </location>
</feature>
<dbReference type="GO" id="GO:0017056">
    <property type="term" value="F:structural constituent of nuclear pore"/>
    <property type="evidence" value="ECO:0007669"/>
    <property type="project" value="InterPro"/>
</dbReference>
<evidence type="ECO:0000256" key="3">
    <source>
        <dbReference type="ARBA" id="ARBA00022448"/>
    </source>
</evidence>
<dbReference type="PROSITE" id="PS51434">
    <property type="entry name" value="NUP_C"/>
    <property type="match status" value="1"/>
</dbReference>
<dbReference type="EMBL" id="WNWQ01000369">
    <property type="protein sequence ID" value="KAE9969406.1"/>
    <property type="molecule type" value="Genomic_DNA"/>
</dbReference>
<dbReference type="SUPFAM" id="SSF82215">
    <property type="entry name" value="C-terminal autoproteolytic domain of nucleoporin nup98"/>
    <property type="match status" value="1"/>
</dbReference>
<keyword evidence="4" id="KW-0068">Autocatalytic cleavage</keyword>
<dbReference type="Pfam" id="PF04096">
    <property type="entry name" value="Nucleoporin2"/>
    <property type="match status" value="1"/>
</dbReference>
<proteinExistence type="inferred from homology"/>
<dbReference type="Proteomes" id="UP000433883">
    <property type="component" value="Unassembled WGS sequence"/>
</dbReference>
<feature type="region of interest" description="Disordered" evidence="10">
    <location>
        <begin position="421"/>
        <end position="505"/>
    </location>
</feature>
<evidence type="ECO:0000313" key="13">
    <source>
        <dbReference type="Proteomes" id="UP000433883"/>
    </source>
</evidence>
<dbReference type="Gene3D" id="1.25.40.690">
    <property type="match status" value="1"/>
</dbReference>
<evidence type="ECO:0000256" key="7">
    <source>
        <dbReference type="ARBA" id="ARBA00023010"/>
    </source>
</evidence>
<dbReference type="GO" id="GO:0003723">
    <property type="term" value="F:RNA binding"/>
    <property type="evidence" value="ECO:0007669"/>
    <property type="project" value="TreeGrafter"/>
</dbReference>
<keyword evidence="7" id="KW-0811">Translocation</keyword>
<dbReference type="Gene3D" id="1.10.10.2360">
    <property type="match status" value="1"/>
</dbReference>
<protein>
    <recommendedName>
        <fullName evidence="11">Peptidase S59 domain-containing protein</fullName>
    </recommendedName>
</protein>
<sequence>MSGFGGFGSGGFGGTTNNNTGTGFGGFGSTSGTSGGFTGFGATNTSTAGGGLFGSGGASHSIRWPIYVLAFSPARFGATNTTSAFGQPKTGFGATATTSSGSLFGGNATATAGTGFGGFGSSTATPAFGSTAATTSGGLFGQAKPAAFGSTNTGGLFGSGGAASGGFGAPAATTGFGASATPAFGGGANAANEGTGKVPFTEFTEKDPSATNTTNRYQTITTIDPYKQWSLEELRLVDYTQGRKHGNNNGQAGAFGTSSGFGGFGTGAAPASTGFGSTTATTGSSLFGGNNTSTGFGAAAAPATGFGSSTQGGLFGAKPATTGGLFGSATNTTTPAAGGGLFGSNNTTTTTGGGFGGFGNSGTTSGGLFGSTPAKPATGFGGFGTPAATTAGTGFGGTGFGATAAPAASGGLFGGTGATGTGFGATPAQPASSGFSFGQTNQQAQQPAATGGLFGSGGAFGQNNQQKPGGLFGSTTTPAAGTGGLFGQPAQTQQSTGGGLFGGTQQPAAGGLFGAKPATGGLFGSTTGTGGGLFGGNQAAQPAQTSGGLFGNSQQQTGGLFGSKPATGLGTSLFGNTQSQQQQPASGGLFGGSQQQQPMGGLFGGSQQQQQQPQQPQGLTANLLQNPYGNDALFANIPTTQNVGPIATPLSTGQKNKKPAMIPSYRLNPSASSRLLTPQKRPAGYGFSYSTYGTPGSAISNSSPLGLGNSLLSASGYGRGLNKSMSTSNLRSSFSAEDSILAPGAFANGGSRNGTGSLKKLNINKNMNVRRSLFAPAEPESRESRKSVSFEASGSSSALVRTESPTAEPVTKPNGLGPLPEMSQTNGSGRGKELTIVPENGSPAGPPAAEVPLSQKDKEVGDYWMKPTLEQIVRMSRDEKANVKNLTVGRDGCGKIVFSKVNLHEVPVQDILGKIVKIQTRQATVYGDETVAKKPPRGQGLNVPSVITLANSWPRAAAGILPVHEMKGSRYEKHIKRLQRVTDTTFVGYDSRTGEWTFSVEHFTTYGFPEEDDDSMDDSVLDDIVNEVPGSPTPSNFTPKTILSHVSPPFTSDSSLPSPPESSPDDTFDFKKGPRKHLPGQFSDQDLVDANRREEEDDDDNTDTAQSFLGERSVGSLEDDGMSQASELDTVEDQDMAGSFPKLGHTTEQSAASHNMNGEPLKPKSILKASQTVNIGTPLKTGPLLFGADWTEQLQRTVSPKKQDRAALRANQPTASTMMKTETTRKDAINDRPFTTSIDLINELFKSQSGRKSGPVKFGDSNRDFEHPPSKRAKTRSAQETFANDEAFHNSTKPNWGPYGTLVYTAQPVAPPMREGNFQNVGRSIVGEHNDVRFGRFSAAANLIPDTIREQRLDWSEVFNNPVVFVKDSGDFEFQIFAENVALNSESGIEEQRAWELAKILFDYVQPGEIAEDIEPLLRKQNLSTFWKKLVLADTLAEVSRAQSAEEKALLYLSGGMTEEACMALSDGGNFHLATLVAQIGGNKKFRAANAAQLESWRQLNVLPEIDHHIRAIWELLAGNTNICQGQAIAGIENKVASFSFSSRFELDWRRSFGLRLWYGIEAAADASAAIKIYHDDLASNTETVRPVPWFIRSGREDGWKDPEPHRREDVLWSMLRLYCDEKAVALDTAFAPENVSGNPMDARLSLQLVTLFSAREIGATASGTAAIDDLAMTYASCLSASIASTPDALSYACWALLHLSEPQARIQSIRALLDQHAALLVPEEQVWTDLSDELRIPQEWMYLSRALYARAIEHDPVMEADSLIKADKWLQAHDVVCRVVGPTAVIEGDAAPLRGLLGVLKEKSTTYQAAWDKGARVYFDYVELKDLERVKGQDWKKLARSVAAALKGIMSQGLQGKDLTERAALQIMGKTIANIANSGEVLEKNEGLRLPLTEDAYLAQSREMSRSYFRALLAGH</sequence>
<dbReference type="GO" id="GO:0034398">
    <property type="term" value="P:telomere tethering at nuclear periphery"/>
    <property type="evidence" value="ECO:0007669"/>
    <property type="project" value="TreeGrafter"/>
</dbReference>
<evidence type="ECO:0000259" key="11">
    <source>
        <dbReference type="PROSITE" id="PS51434"/>
    </source>
</evidence>
<dbReference type="GO" id="GO:0051028">
    <property type="term" value="P:mRNA transport"/>
    <property type="evidence" value="ECO:0007669"/>
    <property type="project" value="UniProtKB-KW"/>
</dbReference>
<keyword evidence="3" id="KW-0813">Transport</keyword>
<keyword evidence="6" id="KW-0653">Protein transport</keyword>
<feature type="compositionally biased region" description="Polar residues" evidence="10">
    <location>
        <begin position="538"/>
        <end position="558"/>
    </location>
</feature>
<accession>A0A8H3UF39</accession>
<evidence type="ECO:0000313" key="12">
    <source>
        <dbReference type="EMBL" id="KAE9969406.1"/>
    </source>
</evidence>
<comment type="caution">
    <text evidence="12">The sequence shown here is derived from an EMBL/GenBank/DDBJ whole genome shotgun (WGS) entry which is preliminary data.</text>
</comment>
<feature type="domain" description="Peptidase S59" evidence="11">
    <location>
        <begin position="860"/>
        <end position="1003"/>
    </location>
</feature>
<organism evidence="12 13">
    <name type="scientific">Venturia inaequalis</name>
    <name type="common">Apple scab fungus</name>
    <dbReference type="NCBI Taxonomy" id="5025"/>
    <lineage>
        <taxon>Eukaryota</taxon>
        <taxon>Fungi</taxon>
        <taxon>Dikarya</taxon>
        <taxon>Ascomycota</taxon>
        <taxon>Pezizomycotina</taxon>
        <taxon>Dothideomycetes</taxon>
        <taxon>Pleosporomycetidae</taxon>
        <taxon>Venturiales</taxon>
        <taxon>Venturiaceae</taxon>
        <taxon>Venturia</taxon>
    </lineage>
</organism>
<dbReference type="InterPro" id="IPR021967">
    <property type="entry name" value="Nup98_C"/>
</dbReference>
<evidence type="ECO:0000256" key="1">
    <source>
        <dbReference type="ARBA" id="ARBA00004567"/>
    </source>
</evidence>
<keyword evidence="9" id="KW-0539">Nucleus</keyword>
<feature type="region of interest" description="Disordered" evidence="10">
    <location>
        <begin position="1197"/>
        <end position="1223"/>
    </location>
</feature>
<dbReference type="Pfam" id="PF12110">
    <property type="entry name" value="Nup96"/>
    <property type="match status" value="1"/>
</dbReference>
<dbReference type="InterPro" id="IPR025574">
    <property type="entry name" value="Nucleoporin_FG_rpt"/>
</dbReference>
<dbReference type="InterPro" id="IPR036903">
    <property type="entry name" value="Nup98_auto-Pept-S59_dom_sf"/>
</dbReference>
<evidence type="ECO:0000256" key="5">
    <source>
        <dbReference type="ARBA" id="ARBA00022816"/>
    </source>
</evidence>
<dbReference type="GO" id="GO:0006405">
    <property type="term" value="P:RNA export from nucleus"/>
    <property type="evidence" value="ECO:0007669"/>
    <property type="project" value="TreeGrafter"/>
</dbReference>
<dbReference type="PANTHER" id="PTHR23198:SF6">
    <property type="entry name" value="NUCLEAR PORE COMPLEX PROTEIN NUP98-NUP96"/>
    <property type="match status" value="1"/>
</dbReference>
<evidence type="ECO:0000256" key="2">
    <source>
        <dbReference type="ARBA" id="ARBA00008926"/>
    </source>
</evidence>
<name>A0A8H3UF39_VENIN</name>
<feature type="region of interest" description="Disordered" evidence="10">
    <location>
        <begin position="533"/>
        <end position="625"/>
    </location>
</feature>
<dbReference type="GO" id="GO:0008139">
    <property type="term" value="F:nuclear localization sequence binding"/>
    <property type="evidence" value="ECO:0007669"/>
    <property type="project" value="TreeGrafter"/>
</dbReference>
<evidence type="ECO:0000256" key="8">
    <source>
        <dbReference type="ARBA" id="ARBA00023132"/>
    </source>
</evidence>
<dbReference type="InterPro" id="IPR037665">
    <property type="entry name" value="Nucleoporin_S59-like"/>
</dbReference>
<feature type="compositionally biased region" description="Polar residues" evidence="10">
    <location>
        <begin position="1211"/>
        <end position="1221"/>
    </location>
</feature>
<dbReference type="PANTHER" id="PTHR23198">
    <property type="entry name" value="NUCLEOPORIN"/>
    <property type="match status" value="1"/>
</dbReference>
<evidence type="ECO:0000256" key="4">
    <source>
        <dbReference type="ARBA" id="ARBA00022813"/>
    </source>
</evidence>
<dbReference type="FunFam" id="1.10.10.2360:FF:000001">
    <property type="entry name" value="Nuclear pore complex protein Nup98-Nup96"/>
    <property type="match status" value="1"/>
</dbReference>
<feature type="region of interest" description="Disordered" evidence="10">
    <location>
        <begin position="1023"/>
        <end position="1158"/>
    </location>
</feature>
<gene>
    <name evidence="12" type="ORF">BLS_005360</name>
</gene>
<feature type="compositionally biased region" description="Polar residues" evidence="10">
    <location>
        <begin position="569"/>
        <end position="585"/>
    </location>
</feature>